<reference evidence="2" key="1">
    <citation type="submission" date="2014-11" db="EMBL/GenBank/DDBJ databases">
        <authorList>
            <person name="Zhu J."/>
            <person name="Qi W."/>
            <person name="Song R."/>
        </authorList>
    </citation>
    <scope>NUCLEOTIDE SEQUENCE</scope>
</reference>
<dbReference type="InterPro" id="IPR041120">
    <property type="entry name" value="PIN_9"/>
</dbReference>
<protein>
    <recommendedName>
        <fullName evidence="1">VapC9 PIN-like domain-containing protein</fullName>
    </recommendedName>
</protein>
<dbReference type="InterPro" id="IPR029060">
    <property type="entry name" value="PIN-like_dom_sf"/>
</dbReference>
<name>A0A1B1TBA4_9ARCH</name>
<dbReference type="AlphaFoldDB" id="A0A1B1TBA4"/>
<feature type="domain" description="VapC9 PIN-like" evidence="1">
    <location>
        <begin position="5"/>
        <end position="115"/>
    </location>
</feature>
<dbReference type="SUPFAM" id="SSF88723">
    <property type="entry name" value="PIN domain-like"/>
    <property type="match status" value="1"/>
</dbReference>
<proteinExistence type="predicted"/>
<dbReference type="EMBL" id="KP211839">
    <property type="protein sequence ID" value="ANV79567.1"/>
    <property type="molecule type" value="Genomic_DNA"/>
</dbReference>
<organism evidence="2">
    <name type="scientific">uncultured Poseidoniia archaeon</name>
    <dbReference type="NCBI Taxonomy" id="1697135"/>
    <lineage>
        <taxon>Archaea</taxon>
        <taxon>Methanobacteriati</taxon>
        <taxon>Thermoplasmatota</taxon>
        <taxon>Candidatus Poseidoniia</taxon>
        <taxon>environmental samples</taxon>
    </lineage>
</organism>
<accession>A0A1B1TBA4</accession>
<sequence length="127" mass="14523">MSQSIIIDACGWVAIIDSGINFDVELKQIIGNFDLILLDSVLDELKQLDSTRPKRKSLLLTMLENKSTISEFEIESTHTDDQIFELAKRESFSVLTVDKELKKRLFESSIKVIEVSKNNHLKIIENL</sequence>
<dbReference type="Gene3D" id="3.40.50.1010">
    <property type="entry name" value="5'-nuclease"/>
    <property type="match status" value="1"/>
</dbReference>
<reference evidence="2" key="2">
    <citation type="journal article" date="2015" name="ISME J.">
        <title>A new class of marine Euryarchaeota group II from the Mediterranean deep chlorophyll maximum.</title>
        <authorList>
            <person name="Martin-Cuadrado A.B."/>
            <person name="Garcia-Heredia I."/>
            <person name="Molto A.G."/>
            <person name="Lopez-Ubeda R."/>
            <person name="Kimes N."/>
            <person name="Lopez-Garcia P."/>
            <person name="Moreira D."/>
            <person name="Rodriguez-Valera F."/>
        </authorList>
    </citation>
    <scope>NUCLEOTIDE SEQUENCE</scope>
</reference>
<evidence type="ECO:0000259" key="1">
    <source>
        <dbReference type="Pfam" id="PF18477"/>
    </source>
</evidence>
<dbReference type="Pfam" id="PF18477">
    <property type="entry name" value="PIN_9"/>
    <property type="match status" value="1"/>
</dbReference>
<evidence type="ECO:0000313" key="2">
    <source>
        <dbReference type="EMBL" id="ANV79567.1"/>
    </source>
</evidence>